<dbReference type="InterPro" id="IPR039761">
    <property type="entry name" value="Bms1/Tsr1"/>
</dbReference>
<feature type="region of interest" description="Disordered" evidence="11">
    <location>
        <begin position="1"/>
        <end position="22"/>
    </location>
</feature>
<dbReference type="SMART" id="SM01362">
    <property type="entry name" value="DUF663"/>
    <property type="match status" value="1"/>
</dbReference>
<feature type="region of interest" description="Disordered" evidence="11">
    <location>
        <begin position="861"/>
        <end position="914"/>
    </location>
</feature>
<keyword evidence="7" id="KW-0342">GTP-binding</keyword>
<dbReference type="GO" id="GO:0003924">
    <property type="term" value="F:GTPase activity"/>
    <property type="evidence" value="ECO:0007669"/>
    <property type="project" value="TreeGrafter"/>
</dbReference>
<evidence type="ECO:0000256" key="9">
    <source>
        <dbReference type="ARBA" id="ARBA00049117"/>
    </source>
</evidence>
<keyword evidence="3" id="KW-0597">Phosphoprotein</keyword>
<gene>
    <name evidence="13" type="ORF">PPENT_87.1.T1010113</name>
</gene>
<dbReference type="GO" id="GO:0030686">
    <property type="term" value="C:90S preribosome"/>
    <property type="evidence" value="ECO:0007669"/>
    <property type="project" value="TreeGrafter"/>
</dbReference>
<keyword evidence="6" id="KW-0067">ATP-binding</keyword>
<evidence type="ECO:0000313" key="13">
    <source>
        <dbReference type="EMBL" id="CAD8192367.1"/>
    </source>
</evidence>
<comment type="caution">
    <text evidence="13">The sequence shown here is derived from an EMBL/GenBank/DDBJ whole genome shotgun (WGS) entry which is preliminary data.</text>
</comment>
<dbReference type="AlphaFoldDB" id="A0A8S1WUB1"/>
<reference evidence="13" key="1">
    <citation type="submission" date="2021-01" db="EMBL/GenBank/DDBJ databases">
        <authorList>
            <consortium name="Genoscope - CEA"/>
            <person name="William W."/>
        </authorList>
    </citation>
    <scope>NUCLEOTIDE SEQUENCE</scope>
</reference>
<evidence type="ECO:0000256" key="1">
    <source>
        <dbReference type="ARBA" id="ARBA00004604"/>
    </source>
</evidence>
<dbReference type="EMBL" id="CAJJDO010000101">
    <property type="protein sequence ID" value="CAD8192367.1"/>
    <property type="molecule type" value="Genomic_DNA"/>
</dbReference>
<dbReference type="OrthoDB" id="10260897at2759"/>
<protein>
    <recommendedName>
        <fullName evidence="12">Bms1-type G domain-containing protein</fullName>
    </recommendedName>
</protein>
<comment type="similarity">
    <text evidence="10">Belongs to the TRAFAC class translation factor GTPase superfamily. Bms1-like GTPase family. BMS1 subfamily.</text>
</comment>
<dbReference type="InterPro" id="IPR012948">
    <property type="entry name" value="AARP2CN"/>
</dbReference>
<comment type="catalytic activity">
    <reaction evidence="9">
        <text>GTP + H2O = GDP + phosphate + H(+)</text>
        <dbReference type="Rhea" id="RHEA:19669"/>
        <dbReference type="ChEBI" id="CHEBI:15377"/>
        <dbReference type="ChEBI" id="CHEBI:15378"/>
        <dbReference type="ChEBI" id="CHEBI:37565"/>
        <dbReference type="ChEBI" id="CHEBI:43474"/>
        <dbReference type="ChEBI" id="CHEBI:58189"/>
    </reaction>
    <physiologicalReaction direction="left-to-right" evidence="9">
        <dbReference type="Rhea" id="RHEA:19670"/>
    </physiologicalReaction>
</comment>
<evidence type="ECO:0000256" key="11">
    <source>
        <dbReference type="SAM" id="MobiDB-lite"/>
    </source>
</evidence>
<comment type="subcellular location">
    <subcellularLocation>
        <location evidence="1">Nucleus</location>
        <location evidence="1">Nucleolus</location>
    </subcellularLocation>
</comment>
<dbReference type="GO" id="GO:0005524">
    <property type="term" value="F:ATP binding"/>
    <property type="evidence" value="ECO:0007669"/>
    <property type="project" value="UniProtKB-KW"/>
</dbReference>
<dbReference type="PROSITE" id="PS51714">
    <property type="entry name" value="G_BMS1"/>
    <property type="match status" value="1"/>
</dbReference>
<evidence type="ECO:0000259" key="12">
    <source>
        <dbReference type="PROSITE" id="PS51714"/>
    </source>
</evidence>
<accession>A0A8S1WUB1</accession>
<proteinExistence type="inferred from homology"/>
<dbReference type="Pfam" id="PF08142">
    <property type="entry name" value="AARP2CN"/>
    <property type="match status" value="1"/>
</dbReference>
<dbReference type="InterPro" id="IPR007034">
    <property type="entry name" value="BMS1_TSR1_C"/>
</dbReference>
<keyword evidence="2" id="KW-0690">Ribosome biogenesis</keyword>
<feature type="domain" description="Bms1-type G" evidence="12">
    <location>
        <begin position="40"/>
        <end position="204"/>
    </location>
</feature>
<dbReference type="GO" id="GO:0034511">
    <property type="term" value="F:U3 snoRNA binding"/>
    <property type="evidence" value="ECO:0007669"/>
    <property type="project" value="TreeGrafter"/>
</dbReference>
<dbReference type="GO" id="GO:0032040">
    <property type="term" value="C:small-subunit processome"/>
    <property type="evidence" value="ECO:0007669"/>
    <property type="project" value="UniProtKB-ARBA"/>
</dbReference>
<dbReference type="InterPro" id="IPR030387">
    <property type="entry name" value="G_Bms1/Tsr1_dom"/>
</dbReference>
<evidence type="ECO:0000313" key="14">
    <source>
        <dbReference type="Proteomes" id="UP000689195"/>
    </source>
</evidence>
<evidence type="ECO:0000256" key="6">
    <source>
        <dbReference type="ARBA" id="ARBA00022840"/>
    </source>
</evidence>
<evidence type="ECO:0000256" key="4">
    <source>
        <dbReference type="ARBA" id="ARBA00022741"/>
    </source>
</evidence>
<dbReference type="SMART" id="SM00785">
    <property type="entry name" value="AARP2CN"/>
    <property type="match status" value="1"/>
</dbReference>
<evidence type="ECO:0000256" key="3">
    <source>
        <dbReference type="ARBA" id="ARBA00022553"/>
    </source>
</evidence>
<organism evidence="13 14">
    <name type="scientific">Paramecium pentaurelia</name>
    <dbReference type="NCBI Taxonomy" id="43138"/>
    <lineage>
        <taxon>Eukaryota</taxon>
        <taxon>Sar</taxon>
        <taxon>Alveolata</taxon>
        <taxon>Ciliophora</taxon>
        <taxon>Intramacronucleata</taxon>
        <taxon>Oligohymenophorea</taxon>
        <taxon>Peniculida</taxon>
        <taxon>Parameciidae</taxon>
        <taxon>Paramecium</taxon>
    </lineage>
</organism>
<evidence type="ECO:0000256" key="7">
    <source>
        <dbReference type="ARBA" id="ARBA00023134"/>
    </source>
</evidence>
<sequence length="914" mass="107194">MSDSEEEQVKQAPIIKPHQKQQKDFYAEQLQANEEAESQAPLLVVVQGPKGSGKTTLIKSLVKHYTGQKIKKLVGPVTVRSNKQHRVTFIECPSDINAMSDLSKVADLALILIDASIGFEMETFEYLSLLNNHGFPNVMGVLTHIDFFKDNKQLRKTRKKYKKRFEYETGGNYKLFYLQALKNEYYLKQDIHNLARFISIIKIAPVRWKTEHPFILADRYEQGKDNTTTFYGYVRGCTYRLNDRIHFVGQGDYYIESFEEVLDPVEIITTQKKHRSLKDTEKLVYAPMSSVGALTIDATAGYITIPQPIFTEKNKFVNNEEQDDEDIEEQEQEQELPEGVRMVRELQQLTEGIDKQLEEEEDAQLLEGFELEEDQPIKKKNNLQQIQQQRELVRLKNRVNIKIENGTVMPISDTLLATDLHELIYQNKNGINEFDSVRYIPKIQDRDSYREIKELFVTGFYGQNDVVDLENLEKQIEVEEQEEQEKEQEEQENKDNNQKDDNQKQKENQQERQQLVNELTNSNLGLYKKGIYVKIVIKDFSSSIKDDYPMILARSEVGEDNLGFIKIRIKKHRWHSNILKSNDPIIISLGWRRFQTIPIYCVQDPNDRLRFIKYTPEYDYCYAIFYGNFAPQGTGLVCTQSLSNKLSKFRIAATGVVLEMNHQFDVMKKLKLVGEPFKVIKNTAFIKGMFNSSFEVAKFQGGLIKTVSGLRGHIKKPSKLGPDGSFRATFEDKIQMSDLVFCRTWVRMHIERFYRLITSNVKLMKTMWELRQEKQIPLEFKPESTYQDQERVPVKFAPLRIPNNLQQNLPFESKEKVKSLSFRERLRQQVEKNLPVKSNMTDKEKEVYSLIQRLNTIKNEKEKKREQKDIHKQKIKEAQFKGQKQHLEEGKRKYKQQKQKDKFIKQVKKQQQQQ</sequence>
<dbReference type="GO" id="GO:0000462">
    <property type="term" value="P:maturation of SSU-rRNA from tricistronic rRNA transcript (SSU-rRNA, 5.8S rRNA, LSU-rRNA)"/>
    <property type="evidence" value="ECO:0007669"/>
    <property type="project" value="TreeGrafter"/>
</dbReference>
<keyword evidence="5" id="KW-0378">Hydrolase</keyword>
<dbReference type="PANTHER" id="PTHR12858">
    <property type="entry name" value="RIBOSOME BIOGENESIS PROTEIN"/>
    <property type="match status" value="1"/>
</dbReference>
<name>A0A8S1WUB1_9CILI</name>
<keyword evidence="14" id="KW-1185">Reference proteome</keyword>
<feature type="compositionally biased region" description="Basic and acidic residues" evidence="11">
    <location>
        <begin position="491"/>
        <end position="510"/>
    </location>
</feature>
<keyword evidence="8" id="KW-0539">Nucleus</keyword>
<evidence type="ECO:0000256" key="8">
    <source>
        <dbReference type="ARBA" id="ARBA00023242"/>
    </source>
</evidence>
<evidence type="ECO:0000256" key="10">
    <source>
        <dbReference type="ARBA" id="ARBA00061391"/>
    </source>
</evidence>
<feature type="region of interest" description="Disordered" evidence="11">
    <location>
        <begin position="479"/>
        <end position="511"/>
    </location>
</feature>
<dbReference type="Proteomes" id="UP000689195">
    <property type="component" value="Unassembled WGS sequence"/>
</dbReference>
<evidence type="ECO:0000256" key="2">
    <source>
        <dbReference type="ARBA" id="ARBA00022517"/>
    </source>
</evidence>
<keyword evidence="4" id="KW-0547">Nucleotide-binding</keyword>
<dbReference type="PANTHER" id="PTHR12858:SF2">
    <property type="entry name" value="RIBOSOME BIOGENESIS PROTEIN BMS1 HOMOLOG"/>
    <property type="match status" value="1"/>
</dbReference>
<evidence type="ECO:0000256" key="5">
    <source>
        <dbReference type="ARBA" id="ARBA00022801"/>
    </source>
</evidence>
<dbReference type="FunFam" id="3.40.50.300:FF:000105">
    <property type="entry name" value="BMS1 ribosome biogenesis factor"/>
    <property type="match status" value="1"/>
</dbReference>
<dbReference type="GO" id="GO:0005525">
    <property type="term" value="F:GTP binding"/>
    <property type="evidence" value="ECO:0007669"/>
    <property type="project" value="UniProtKB-KW"/>
</dbReference>
<dbReference type="GO" id="GO:0005654">
    <property type="term" value="C:nucleoplasm"/>
    <property type="evidence" value="ECO:0007669"/>
    <property type="project" value="UniProtKB-ARBA"/>
</dbReference>
<dbReference type="Pfam" id="PF04950">
    <property type="entry name" value="RIBIOP_C"/>
    <property type="match status" value="1"/>
</dbReference>
<feature type="compositionally biased region" description="Acidic residues" evidence="11">
    <location>
        <begin position="479"/>
        <end position="490"/>
    </location>
</feature>
<dbReference type="GO" id="GO:0000479">
    <property type="term" value="P:endonucleolytic cleavage of tricistronic rRNA transcript (SSU-rRNA, 5.8S rRNA, LSU-rRNA)"/>
    <property type="evidence" value="ECO:0007669"/>
    <property type="project" value="TreeGrafter"/>
</dbReference>
<feature type="compositionally biased region" description="Basic and acidic residues" evidence="11">
    <location>
        <begin position="861"/>
        <end position="891"/>
    </location>
</feature>